<dbReference type="EMBL" id="KI632344">
    <property type="protein sequence ID" value="EYU17939.1"/>
    <property type="molecule type" value="Genomic_DNA"/>
</dbReference>
<feature type="compositionally biased region" description="Basic residues" evidence="1">
    <location>
        <begin position="14"/>
        <end position="26"/>
    </location>
</feature>
<name>A0A022PR53_ERYGU</name>
<dbReference type="OrthoDB" id="1925835at2759"/>
<dbReference type="PANTHER" id="PTHR33318:SF4">
    <property type="entry name" value="OS04G0511700 PROTEIN"/>
    <property type="match status" value="1"/>
</dbReference>
<dbReference type="GO" id="GO:0007142">
    <property type="term" value="P:male meiosis II"/>
    <property type="evidence" value="ECO:0007669"/>
    <property type="project" value="InterPro"/>
</dbReference>
<organism evidence="2 3">
    <name type="scientific">Erythranthe guttata</name>
    <name type="common">Yellow monkey flower</name>
    <name type="synonym">Mimulus guttatus</name>
    <dbReference type="NCBI Taxonomy" id="4155"/>
    <lineage>
        <taxon>Eukaryota</taxon>
        <taxon>Viridiplantae</taxon>
        <taxon>Streptophyta</taxon>
        <taxon>Embryophyta</taxon>
        <taxon>Tracheophyta</taxon>
        <taxon>Spermatophyta</taxon>
        <taxon>Magnoliopsida</taxon>
        <taxon>eudicotyledons</taxon>
        <taxon>Gunneridae</taxon>
        <taxon>Pentapetalae</taxon>
        <taxon>asterids</taxon>
        <taxon>lamiids</taxon>
        <taxon>Lamiales</taxon>
        <taxon>Phrymaceae</taxon>
        <taxon>Erythranthe</taxon>
    </lineage>
</organism>
<feature type="region of interest" description="Disordered" evidence="1">
    <location>
        <begin position="258"/>
        <end position="284"/>
    </location>
</feature>
<feature type="compositionally biased region" description="Polar residues" evidence="1">
    <location>
        <begin position="81"/>
        <end position="98"/>
    </location>
</feature>
<keyword evidence="3" id="KW-1185">Reference proteome</keyword>
<feature type="compositionally biased region" description="Polar residues" evidence="1">
    <location>
        <begin position="261"/>
        <end position="279"/>
    </location>
</feature>
<gene>
    <name evidence="2" type="ORF">MIMGU_mgv1a010330mg</name>
</gene>
<protein>
    <submittedName>
        <fullName evidence="2">Uncharacterized protein</fullName>
    </submittedName>
</protein>
<sequence>MGCFLGCLGGAKDQKRRRQQRTHRGGSPRVQRNRVQSVQQETVASAEPTVAETPQTNLVSDLQSKPTGEVQLSPSPRKRVTFNSNVTTYEHVSVQESIDSLPHSNEDVDRESEDENSVVTKNVVSYPLNHRYHNARESDDEAEEYGDSDLDDFDDSDDEYDYDDDDDDMISDEEVWNESVLTTSVEKVNAAFESKDSARDRRGYVNSVLNPIENISQWKAAKSKVKPQEKFAAQKKENREIAVDASLSWLVVSPVDDDKLTSSSSGKNFPEGSSTTGFRSFQDRPIETAETHWNHSASTMRYNSAPFYKREVFMK</sequence>
<evidence type="ECO:0000313" key="3">
    <source>
        <dbReference type="Proteomes" id="UP000030748"/>
    </source>
</evidence>
<evidence type="ECO:0000313" key="2">
    <source>
        <dbReference type="EMBL" id="EYU17939.1"/>
    </source>
</evidence>
<dbReference type="PANTHER" id="PTHR33318">
    <property type="entry name" value="ASPARTYL/GLUTAMYL-TRNA(ASN/GLN) AMIDOTRANSFERASE SUBUNIT"/>
    <property type="match status" value="1"/>
</dbReference>
<accession>A0A022PR53</accession>
<dbReference type="eggNOG" id="ENOG502QPPJ">
    <property type="taxonomic scope" value="Eukaryota"/>
</dbReference>
<evidence type="ECO:0000256" key="1">
    <source>
        <dbReference type="SAM" id="MobiDB-lite"/>
    </source>
</evidence>
<feature type="compositionally biased region" description="Low complexity" evidence="1">
    <location>
        <begin position="29"/>
        <end position="40"/>
    </location>
</feature>
<feature type="compositionally biased region" description="Acidic residues" evidence="1">
    <location>
        <begin position="138"/>
        <end position="164"/>
    </location>
</feature>
<dbReference type="OMA" id="REWQVVC"/>
<feature type="region of interest" description="Disordered" evidence="1">
    <location>
        <begin position="1"/>
        <end position="164"/>
    </location>
</feature>
<dbReference type="Proteomes" id="UP000030748">
    <property type="component" value="Unassembled WGS sequence"/>
</dbReference>
<dbReference type="KEGG" id="egt:105950137"/>
<dbReference type="STRING" id="4155.A0A022PR53"/>
<dbReference type="InterPro" id="IPR039300">
    <property type="entry name" value="JASON"/>
</dbReference>
<reference evidence="2 3" key="1">
    <citation type="journal article" date="2013" name="Proc. Natl. Acad. Sci. U.S.A.">
        <title>Fine-scale variation in meiotic recombination in Mimulus inferred from population shotgun sequencing.</title>
        <authorList>
            <person name="Hellsten U."/>
            <person name="Wright K.M."/>
            <person name="Jenkins J."/>
            <person name="Shu S."/>
            <person name="Yuan Y."/>
            <person name="Wessler S.R."/>
            <person name="Schmutz J."/>
            <person name="Willis J.H."/>
            <person name="Rokhsar D.S."/>
        </authorList>
    </citation>
    <scope>NUCLEOTIDE SEQUENCE [LARGE SCALE GENOMIC DNA]</scope>
    <source>
        <strain evidence="3">cv. DUN x IM62</strain>
    </source>
</reference>
<dbReference type="AlphaFoldDB" id="A0A022PR53"/>
<feature type="compositionally biased region" description="Polar residues" evidence="1">
    <location>
        <begin position="52"/>
        <end position="74"/>
    </location>
</feature>
<proteinExistence type="predicted"/>
<dbReference type="PhylomeDB" id="A0A022PR53"/>